<keyword evidence="3" id="KW-1185">Reference proteome</keyword>
<dbReference type="PANTHER" id="PTHR43628">
    <property type="entry name" value="ACTIVATOR OF C KINASE PROTEIN 1-RELATED"/>
    <property type="match status" value="1"/>
</dbReference>
<dbReference type="InterPro" id="IPR011990">
    <property type="entry name" value="TPR-like_helical_dom_sf"/>
</dbReference>
<gene>
    <name evidence="2" type="ORF">M9Y10_015382</name>
</gene>
<sequence>MKSKIEGFFLSDKNQENKVAYEQLTGIIKESYLDNYKCNNIYLEFKKEDFIYLRTLSSGNNKLFSLAFHIESCYIFMIKEDDNYDKENEINFCKSYSHRCMVHFYGFLKKQQKIIGFVYEFMCNNSLFTYVSNNAKHINEICALMIINRIYQGIDYLHSNNLIHRDISPSNILFDHDNLPYISDFETMRSADDTSEMTLNFGNSLYLSPEQNLGKQISYKTDIYSFGILIFFIINKKNAKGETKLNELSIELPSMTNLWDMFEDVYEMCTFSEPEDRPTNEDIKNLIIFEVNSLVYLKDYFNEFSTKINRQLTVQFIHESIMIQKDSLECPSNVFLYRFLYLSFVRPNIDLTPLLNLAKLYMKGIYVKQNQIKARQIYEFVANLKNTRALVELGNIYYHGIGGIQNFSKAKKYYESAANENNLTAIISLGNMYRDGKDGPQDFVKARKYYELASKENDPIANFNLGFFYEKGLGVDQNYLKSKEYYELSAKMKYSDAFLNLGNLYFQGYGVERDYITAIKYYELSAELNNPSGLVFLGKIYLYGYGVKQEYDVSRHYFEKAAMLNDISAIFILGCFYFFGFGVKKDHSKAKQFFEIGAKQNHSDSILFLGICYYAGYGVETDQSKSKYYLELVYDKQPIACLFLGHMYQYGFGVKRDITNAIKYYDIAAKQNNSNALINLGRIYESDIEVTRDYSKAKHYFEMAAELDNSEAFFCLGNMYYYGHGIETNYLKAKEYLEISAKKLNPNALLLLGDLYFNGNGVKKDFVKAKDYYELSANQNNSDAYVKLGSLYYKGLGVEQNYQKAIKYYELSAQLYNATALFYLGEIYLNGEVVKSDILKGIMNLTKCYQLKDDLELFNNTSENLIAFNYRYNKLQYRAINDIGLIFLLNLNNVEYASEFVKIAALSEYPFGQNNFGLFNQFFLNKIEDAEYMYKRASEHNFALAEYNLGYFYEKNNKDKESIEYYIKASNHENEPLMHHNYKHNDKRLVISKIFVICYTNLKLFYYYFMQPNYEEAKKYFSKVFQKLNSKDDVSYPFHFQYDQNITKNSFSYLLSYILNSPLFDLKNQPHLNSDIKSMLDNEIEEIDSIGNYKKKPKEINEVQEKENSLNVKEAIGKHDGSTVTDNVANILKNKSFLDEFKKQYNFNGNAQANLAEDRIIFESPDVLIDFIIKNKKTQAIFIDEIRKIMNLMKNILYTPPYSILFGRISIEKTKTNIKARQKSINELFYEGFGIEI</sequence>
<evidence type="ECO:0000313" key="2">
    <source>
        <dbReference type="EMBL" id="KAK8897434.1"/>
    </source>
</evidence>
<dbReference type="SMART" id="SM00671">
    <property type="entry name" value="SEL1"/>
    <property type="match status" value="16"/>
</dbReference>
<dbReference type="Pfam" id="PF08238">
    <property type="entry name" value="Sel1"/>
    <property type="match status" value="15"/>
</dbReference>
<dbReference type="InterPro" id="IPR000719">
    <property type="entry name" value="Prot_kinase_dom"/>
</dbReference>
<comment type="caution">
    <text evidence="2">The sequence shown here is derived from an EMBL/GenBank/DDBJ whole genome shotgun (WGS) entry which is preliminary data.</text>
</comment>
<reference evidence="2 3" key="1">
    <citation type="submission" date="2024-04" db="EMBL/GenBank/DDBJ databases">
        <title>Tritrichomonas musculus Genome.</title>
        <authorList>
            <person name="Alves-Ferreira E."/>
            <person name="Grigg M."/>
            <person name="Lorenzi H."/>
            <person name="Galac M."/>
        </authorList>
    </citation>
    <scope>NUCLEOTIDE SEQUENCE [LARGE SCALE GENOMIC DNA]</scope>
    <source>
        <strain evidence="2 3">EAF2021</strain>
    </source>
</reference>
<dbReference type="SMART" id="SM00028">
    <property type="entry name" value="TPR"/>
    <property type="match status" value="5"/>
</dbReference>
<dbReference type="InterPro" id="IPR011009">
    <property type="entry name" value="Kinase-like_dom_sf"/>
</dbReference>
<dbReference type="Pfam" id="PF00069">
    <property type="entry name" value="Pkinase"/>
    <property type="match status" value="1"/>
</dbReference>
<dbReference type="SUPFAM" id="SSF81901">
    <property type="entry name" value="HCP-like"/>
    <property type="match status" value="4"/>
</dbReference>
<name>A0ABR2L253_9EUKA</name>
<proteinExistence type="predicted"/>
<dbReference type="InterPro" id="IPR006597">
    <property type="entry name" value="Sel1-like"/>
</dbReference>
<dbReference type="Gene3D" id="1.10.510.10">
    <property type="entry name" value="Transferase(Phosphotransferase) domain 1"/>
    <property type="match status" value="1"/>
</dbReference>
<feature type="domain" description="Protein kinase" evidence="1">
    <location>
        <begin position="50"/>
        <end position="289"/>
    </location>
</feature>
<organism evidence="2 3">
    <name type="scientific">Tritrichomonas musculus</name>
    <dbReference type="NCBI Taxonomy" id="1915356"/>
    <lineage>
        <taxon>Eukaryota</taxon>
        <taxon>Metamonada</taxon>
        <taxon>Parabasalia</taxon>
        <taxon>Tritrichomonadida</taxon>
        <taxon>Tritrichomonadidae</taxon>
        <taxon>Tritrichomonas</taxon>
    </lineage>
</organism>
<protein>
    <recommendedName>
        <fullName evidence="1">Protein kinase domain-containing protein</fullName>
    </recommendedName>
</protein>
<dbReference type="PANTHER" id="PTHR43628:SF1">
    <property type="entry name" value="CHITIN SYNTHASE REGULATORY FACTOR 2-RELATED"/>
    <property type="match status" value="1"/>
</dbReference>
<dbReference type="Proteomes" id="UP001470230">
    <property type="component" value="Unassembled WGS sequence"/>
</dbReference>
<dbReference type="InterPro" id="IPR019734">
    <property type="entry name" value="TPR_rpt"/>
</dbReference>
<dbReference type="PROSITE" id="PS50011">
    <property type="entry name" value="PROTEIN_KINASE_DOM"/>
    <property type="match status" value="1"/>
</dbReference>
<dbReference type="InterPro" id="IPR052945">
    <property type="entry name" value="Mitotic_Regulator"/>
</dbReference>
<evidence type="ECO:0000259" key="1">
    <source>
        <dbReference type="PROSITE" id="PS50011"/>
    </source>
</evidence>
<dbReference type="PROSITE" id="PS00109">
    <property type="entry name" value="PROTEIN_KINASE_TYR"/>
    <property type="match status" value="1"/>
</dbReference>
<accession>A0ABR2L253</accession>
<dbReference type="CDD" id="cd00180">
    <property type="entry name" value="PKc"/>
    <property type="match status" value="1"/>
</dbReference>
<dbReference type="InterPro" id="IPR008266">
    <property type="entry name" value="Tyr_kinase_AS"/>
</dbReference>
<evidence type="ECO:0000313" key="3">
    <source>
        <dbReference type="Proteomes" id="UP001470230"/>
    </source>
</evidence>
<dbReference type="Gene3D" id="1.25.40.10">
    <property type="entry name" value="Tetratricopeptide repeat domain"/>
    <property type="match status" value="4"/>
</dbReference>
<dbReference type="EMBL" id="JAPFFF010000002">
    <property type="protein sequence ID" value="KAK8897434.1"/>
    <property type="molecule type" value="Genomic_DNA"/>
</dbReference>
<dbReference type="SUPFAM" id="SSF56112">
    <property type="entry name" value="Protein kinase-like (PK-like)"/>
    <property type="match status" value="1"/>
</dbReference>